<sequence length="356" mass="40550">MIRNRLVFDDEYQTAILHRNEELRSLSRLLEPAIRGRRAEDVLIYGPSGVGKTATTRWLLRDLYQRASVQSVGIECSGATSHEIIHEAVYKHPSAGIVHQNQSRTDLLEILTEVTDQPYVVILDEADIIPDLDVLGDLLEIELVSVIAIAHQQVEWLARLGDDVEANFPADSQIEFRKYHEDELVDILKPRVEHGLVGRPVTTEQLEWIADETGGVARWAIQSVLAAAELAEERNHDRFREEDVQDSFERAKTKIRKANLRSLPVVYLRVYELVRAVGPVTGDELKAAYREHQDAIFEGQNRSPVTWRRVYDYLSKLADYDLLEMPGETNSKVYEVVDEELEAPVEFVVPGILYAE</sequence>
<dbReference type="InterPro" id="IPR055237">
    <property type="entry name" value="Cdc6_lid"/>
</dbReference>
<dbReference type="SUPFAM" id="SSF52540">
    <property type="entry name" value="P-loop containing nucleoside triphosphate hydrolases"/>
    <property type="match status" value="1"/>
</dbReference>
<evidence type="ECO:0000256" key="1">
    <source>
        <dbReference type="ARBA" id="ARBA00022705"/>
    </source>
</evidence>
<dbReference type="GO" id="GO:0006260">
    <property type="term" value="P:DNA replication"/>
    <property type="evidence" value="ECO:0007669"/>
    <property type="project" value="UniProtKB-KW"/>
</dbReference>
<dbReference type="PaxDb" id="547559-Nmag_1622"/>
<reference evidence="6 8" key="3">
    <citation type="journal article" date="2014" name="PLoS Genet.">
        <title>Phylogenetically driven sequencing of extremely halophilic archaea reveals strategies for static and dynamic osmo-response.</title>
        <authorList>
            <person name="Becker E.A."/>
            <person name="Seitzer P.M."/>
            <person name="Tritt A."/>
            <person name="Larsen D."/>
            <person name="Krusor M."/>
            <person name="Yao A.I."/>
            <person name="Wu D."/>
            <person name="Madern D."/>
            <person name="Eisen J.A."/>
            <person name="Darling A.E."/>
            <person name="Facciotti M.T."/>
        </authorList>
    </citation>
    <scope>NUCLEOTIDE SEQUENCE [LARGE SCALE GENOMIC DNA]</scope>
    <source>
        <strain evidence="8">ATCC 43099 / DSM 3394 / CCM 3739 / CIP 104546 / IAM 13178 / JCM 8861 / NBRC 102185 / NCIMB 2190 / MS3</strain>
        <strain evidence="6">MS-3</strain>
    </source>
</reference>
<evidence type="ECO:0000313" key="8">
    <source>
        <dbReference type="Proteomes" id="UP000011543"/>
    </source>
</evidence>
<dbReference type="PANTHER" id="PTHR10763:SF26">
    <property type="entry name" value="CELL DIVISION CONTROL PROTEIN 6 HOMOLOG"/>
    <property type="match status" value="1"/>
</dbReference>
<dbReference type="RefSeq" id="WP_004217491.1">
    <property type="nucleotide sequence ID" value="NC_013922.1"/>
</dbReference>
<feature type="domain" description="AAA+ ATPase" evidence="4">
    <location>
        <begin position="38"/>
        <end position="180"/>
    </location>
</feature>
<dbReference type="Proteomes" id="UP000011543">
    <property type="component" value="Unassembled WGS sequence"/>
</dbReference>
<proteinExistence type="predicted"/>
<dbReference type="Pfam" id="PF13191">
    <property type="entry name" value="AAA_16"/>
    <property type="match status" value="1"/>
</dbReference>
<keyword evidence="7" id="KW-1185">Reference proteome</keyword>
<keyword evidence="2" id="KW-0547">Nucleotide-binding</keyword>
<dbReference type="InterPro" id="IPR003593">
    <property type="entry name" value="AAA+_ATPase"/>
</dbReference>
<evidence type="ECO:0000313" key="6">
    <source>
        <dbReference type="EMBL" id="ELY23235.1"/>
    </source>
</evidence>
<protein>
    <submittedName>
        <fullName evidence="6">ATPase AAA</fullName>
    </submittedName>
    <submittedName>
        <fullName evidence="5">Orc1-type DNA replication protein</fullName>
    </submittedName>
</protein>
<reference evidence="5 7" key="2">
    <citation type="journal article" date="2012" name="BMC Genomics">
        <title>A comparative genomics perspective on the genetic content of the alkaliphilic haloarchaeon Natrialba magadii ATCC 43099T.</title>
        <authorList>
            <person name="Siddaramappa S."/>
            <person name="Challacombe J.F."/>
            <person name="Decastro R.E."/>
            <person name="Pfeiffer F."/>
            <person name="Sastre D.E."/>
            <person name="Gimenez M.I."/>
            <person name="Paggi R.A."/>
            <person name="Detter J.C."/>
            <person name="Davenport K.W."/>
            <person name="Goodwin L.A."/>
            <person name="Kyrpides N."/>
            <person name="Tapia R."/>
            <person name="Pitluck S."/>
            <person name="Lucas S."/>
            <person name="Woyke T."/>
            <person name="Maupin-Furlow J.A."/>
        </authorList>
    </citation>
    <scope>NUCLEOTIDE SEQUENCE [LARGE SCALE GENOMIC DNA]</scope>
    <source>
        <strain evidence="5">ATCC 43099</strain>
        <strain evidence="7">ATCC 43099 / DSM 3394 / CCM 3739 / CIP 104546 / IAM 13178 / JCM 8861 / NBRC 102185 / NCIMB 2190 / MS3</strain>
    </source>
</reference>
<evidence type="ECO:0000313" key="5">
    <source>
        <dbReference type="EMBL" id="ADD05198.1"/>
    </source>
</evidence>
<dbReference type="KEGG" id="nmg:Nmag_1622"/>
<dbReference type="Proteomes" id="UP000001879">
    <property type="component" value="Chromosome"/>
</dbReference>
<dbReference type="GeneID" id="8824457"/>
<dbReference type="EMBL" id="CP001932">
    <property type="protein sequence ID" value="ADD05198.1"/>
    <property type="molecule type" value="Genomic_DNA"/>
</dbReference>
<dbReference type="Pfam" id="PF22703">
    <property type="entry name" value="Cdc6_lid"/>
    <property type="match status" value="1"/>
</dbReference>
<dbReference type="OrthoDB" id="270161at2157"/>
<dbReference type="EMBL" id="AOHS01000063">
    <property type="protein sequence ID" value="ELY23235.1"/>
    <property type="molecule type" value="Genomic_DNA"/>
</dbReference>
<evidence type="ECO:0000256" key="2">
    <source>
        <dbReference type="ARBA" id="ARBA00022741"/>
    </source>
</evidence>
<dbReference type="InterPro" id="IPR027417">
    <property type="entry name" value="P-loop_NTPase"/>
</dbReference>
<accession>D3SUE0</accession>
<dbReference type="Gene3D" id="3.40.50.300">
    <property type="entry name" value="P-loop containing nucleotide triphosphate hydrolases"/>
    <property type="match status" value="1"/>
</dbReference>
<dbReference type="AlphaFoldDB" id="D3SUE0"/>
<keyword evidence="3" id="KW-0067">ATP-binding</keyword>
<dbReference type="STRING" id="547559.Nmag_1622"/>
<evidence type="ECO:0000259" key="4">
    <source>
        <dbReference type="SMART" id="SM00382"/>
    </source>
</evidence>
<dbReference type="SMART" id="SM00382">
    <property type="entry name" value="AAA"/>
    <property type="match status" value="1"/>
</dbReference>
<reference evidence="5" key="4">
    <citation type="submission" date="2016-09" db="EMBL/GenBank/DDBJ databases">
        <authorList>
            <person name="Pfeiffer F."/>
        </authorList>
    </citation>
    <scope>NUCLEOTIDE SEQUENCE</scope>
    <source>
        <strain evidence="5">ATCC 43099</strain>
    </source>
</reference>
<evidence type="ECO:0000313" key="7">
    <source>
        <dbReference type="Proteomes" id="UP000001879"/>
    </source>
</evidence>
<dbReference type="InterPro" id="IPR050311">
    <property type="entry name" value="ORC1/CDC6"/>
</dbReference>
<dbReference type="HOGENOM" id="CLU_025112_0_0_2"/>
<dbReference type="PATRIC" id="fig|547559.17.peg.4077"/>
<dbReference type="PANTHER" id="PTHR10763">
    <property type="entry name" value="CELL DIVISION CONTROL PROTEIN 6-RELATED"/>
    <property type="match status" value="1"/>
</dbReference>
<evidence type="ECO:0000256" key="3">
    <source>
        <dbReference type="ARBA" id="ARBA00022840"/>
    </source>
</evidence>
<name>D3SUE0_NATMM</name>
<dbReference type="InterPro" id="IPR041664">
    <property type="entry name" value="AAA_16"/>
</dbReference>
<dbReference type="Gene3D" id="1.10.8.60">
    <property type="match status" value="1"/>
</dbReference>
<gene>
    <name evidence="5" type="primary">orc4</name>
    <name evidence="5" type="ordered locus">Nmag_1622</name>
    <name evidence="6" type="ORF">C500_20636</name>
</gene>
<dbReference type="GO" id="GO:0005524">
    <property type="term" value="F:ATP binding"/>
    <property type="evidence" value="ECO:0007669"/>
    <property type="project" value="UniProtKB-KW"/>
</dbReference>
<organism evidence="5 7">
    <name type="scientific">Natrialba magadii (strain ATCC 43099 / DSM 3394 / CCM 3739 / CIP 104546 / IAM 13178 / JCM 8861 / NBRC 102185 / NCIMB 2190 / MS3)</name>
    <name type="common">Natronobacterium magadii</name>
    <dbReference type="NCBI Taxonomy" id="547559"/>
    <lineage>
        <taxon>Archaea</taxon>
        <taxon>Methanobacteriati</taxon>
        <taxon>Methanobacteriota</taxon>
        <taxon>Stenosarchaea group</taxon>
        <taxon>Halobacteria</taxon>
        <taxon>Halobacteriales</taxon>
        <taxon>Natrialbaceae</taxon>
        <taxon>Natrialba</taxon>
    </lineage>
</organism>
<reference evidence="7" key="1">
    <citation type="submission" date="2010-02" db="EMBL/GenBank/DDBJ databases">
        <title>Complete sequence of chromosome of Natrialba magadii ATCC 43099.</title>
        <authorList>
            <consortium name="US DOE Joint Genome Institute"/>
            <person name="Lucas S."/>
            <person name="Copeland A."/>
            <person name="Lapidus A."/>
            <person name="Cheng J.-F."/>
            <person name="Bruce D."/>
            <person name="Goodwin L."/>
            <person name="Pitluck S."/>
            <person name="Davenport K."/>
            <person name="Saunders E."/>
            <person name="Detter J.C."/>
            <person name="Han C."/>
            <person name="Tapia R."/>
            <person name="Land M."/>
            <person name="Hauser L."/>
            <person name="Kyrpides N."/>
            <person name="Mikhailova N."/>
            <person name="De Castro R.E."/>
            <person name="Maupin-Furlow J.A."/>
            <person name="Woyke T."/>
        </authorList>
    </citation>
    <scope>NUCLEOTIDE SEQUENCE [LARGE SCALE GENOMIC DNA]</scope>
    <source>
        <strain evidence="7">ATCC 43099 / DSM 3394 / CCM 3739 / CIP 104546 / IAM 13178 / JCM 8861 / NBRC 102185 / NCIMB 2190 / MS3</strain>
    </source>
</reference>
<keyword evidence="1" id="KW-0235">DNA replication</keyword>
<dbReference type="eggNOG" id="arCOG00467">
    <property type="taxonomic scope" value="Archaea"/>
</dbReference>